<dbReference type="InterPro" id="IPR002716">
    <property type="entry name" value="PIN_dom"/>
</dbReference>
<protein>
    <submittedName>
        <fullName evidence="9">Type II toxin-antitoxin system VapC family toxin</fullName>
    </submittedName>
</protein>
<comment type="cofactor">
    <cofactor evidence="1">
        <name>Mg(2+)</name>
        <dbReference type="ChEBI" id="CHEBI:18420"/>
    </cofactor>
</comment>
<comment type="similarity">
    <text evidence="7">Belongs to the PINc/VapC protein family.</text>
</comment>
<dbReference type="Proteomes" id="UP000319732">
    <property type="component" value="Unassembled WGS sequence"/>
</dbReference>
<dbReference type="InterPro" id="IPR029060">
    <property type="entry name" value="PIN-like_dom_sf"/>
</dbReference>
<keyword evidence="4" id="KW-0479">Metal-binding</keyword>
<dbReference type="PANTHER" id="PTHR33653">
    <property type="entry name" value="RIBONUCLEASE VAPC2"/>
    <property type="match status" value="1"/>
</dbReference>
<dbReference type="OrthoDB" id="9804823at2"/>
<dbReference type="GO" id="GO:0004518">
    <property type="term" value="F:nuclease activity"/>
    <property type="evidence" value="ECO:0007669"/>
    <property type="project" value="UniProtKB-KW"/>
</dbReference>
<comment type="caution">
    <text evidence="9">The sequence shown here is derived from an EMBL/GenBank/DDBJ whole genome shotgun (WGS) entry which is preliminary data.</text>
</comment>
<keyword evidence="3" id="KW-0540">Nuclease</keyword>
<dbReference type="CDD" id="cd18731">
    <property type="entry name" value="PIN_NgFitB-like"/>
    <property type="match status" value="1"/>
</dbReference>
<dbReference type="Gene3D" id="3.40.50.1010">
    <property type="entry name" value="5'-nuclease"/>
    <property type="match status" value="1"/>
</dbReference>
<gene>
    <name evidence="9" type="ORF">FKG94_10625</name>
</gene>
<accession>A0A545TSB5</accession>
<dbReference type="AlphaFoldDB" id="A0A545TSB5"/>
<evidence type="ECO:0000313" key="9">
    <source>
        <dbReference type="EMBL" id="TQV80114.1"/>
    </source>
</evidence>
<evidence type="ECO:0000256" key="7">
    <source>
        <dbReference type="ARBA" id="ARBA00038093"/>
    </source>
</evidence>
<dbReference type="EMBL" id="VHSG01000010">
    <property type="protein sequence ID" value="TQV80114.1"/>
    <property type="molecule type" value="Genomic_DNA"/>
</dbReference>
<evidence type="ECO:0000313" key="10">
    <source>
        <dbReference type="Proteomes" id="UP000319732"/>
    </source>
</evidence>
<keyword evidence="6" id="KW-0460">Magnesium</keyword>
<dbReference type="SUPFAM" id="SSF88723">
    <property type="entry name" value="PIN domain-like"/>
    <property type="match status" value="1"/>
</dbReference>
<keyword evidence="2" id="KW-1277">Toxin-antitoxin system</keyword>
<organism evidence="9 10">
    <name type="scientific">Exilibacterium tricleocarpae</name>
    <dbReference type="NCBI Taxonomy" id="2591008"/>
    <lineage>
        <taxon>Bacteria</taxon>
        <taxon>Pseudomonadati</taxon>
        <taxon>Pseudomonadota</taxon>
        <taxon>Gammaproteobacteria</taxon>
        <taxon>Cellvibrionales</taxon>
        <taxon>Cellvibrionaceae</taxon>
        <taxon>Exilibacterium</taxon>
    </lineage>
</organism>
<evidence type="ECO:0000259" key="8">
    <source>
        <dbReference type="Pfam" id="PF01850"/>
    </source>
</evidence>
<keyword evidence="10" id="KW-1185">Reference proteome</keyword>
<evidence type="ECO:0000256" key="1">
    <source>
        <dbReference type="ARBA" id="ARBA00001946"/>
    </source>
</evidence>
<dbReference type="Pfam" id="PF01850">
    <property type="entry name" value="PIN"/>
    <property type="match status" value="1"/>
</dbReference>
<reference evidence="9 10" key="1">
    <citation type="submission" date="2019-06" db="EMBL/GenBank/DDBJ databases">
        <title>Whole genome sequence for Cellvibrionaceae sp. R142.</title>
        <authorList>
            <person name="Wang G."/>
        </authorList>
    </citation>
    <scope>NUCLEOTIDE SEQUENCE [LARGE SCALE GENOMIC DNA]</scope>
    <source>
        <strain evidence="9 10">R142</strain>
    </source>
</reference>
<dbReference type="GO" id="GO:0046872">
    <property type="term" value="F:metal ion binding"/>
    <property type="evidence" value="ECO:0007669"/>
    <property type="project" value="UniProtKB-KW"/>
</dbReference>
<evidence type="ECO:0000256" key="3">
    <source>
        <dbReference type="ARBA" id="ARBA00022722"/>
    </source>
</evidence>
<dbReference type="InterPro" id="IPR050556">
    <property type="entry name" value="Type_II_TA_system_RNase"/>
</dbReference>
<dbReference type="PANTHER" id="PTHR33653:SF1">
    <property type="entry name" value="RIBONUCLEASE VAPC2"/>
    <property type="match status" value="1"/>
</dbReference>
<evidence type="ECO:0000256" key="2">
    <source>
        <dbReference type="ARBA" id="ARBA00022649"/>
    </source>
</evidence>
<feature type="domain" description="PIN" evidence="8">
    <location>
        <begin position="2"/>
        <end position="123"/>
    </location>
</feature>
<evidence type="ECO:0000256" key="6">
    <source>
        <dbReference type="ARBA" id="ARBA00022842"/>
    </source>
</evidence>
<proteinExistence type="inferred from homology"/>
<sequence>MIILDTNVVSEFMPSPPASQVLNWLNDRDVTSLYLTTITIAKIGCGLRAMPESKRRRLLSERFEQFIDAAFTQRILSFDESAARIYGEIMCQRKEIGRPMSNLDGQIAAVARSRGLGVATRNIKDFEHCQIELINPFNGID</sequence>
<evidence type="ECO:0000256" key="4">
    <source>
        <dbReference type="ARBA" id="ARBA00022723"/>
    </source>
</evidence>
<dbReference type="RefSeq" id="WP_142904213.1">
    <property type="nucleotide sequence ID" value="NZ_ML660092.1"/>
</dbReference>
<keyword evidence="5" id="KW-0378">Hydrolase</keyword>
<evidence type="ECO:0000256" key="5">
    <source>
        <dbReference type="ARBA" id="ARBA00022801"/>
    </source>
</evidence>
<name>A0A545TSB5_9GAMM</name>
<dbReference type="GO" id="GO:0016787">
    <property type="term" value="F:hydrolase activity"/>
    <property type="evidence" value="ECO:0007669"/>
    <property type="project" value="UniProtKB-KW"/>
</dbReference>